<protein>
    <recommendedName>
        <fullName evidence="4">DNA-directed RNA polymerase subunit P</fullName>
    </recommendedName>
</protein>
<reference evidence="2 3" key="1">
    <citation type="submission" date="2018-08" db="EMBL/GenBank/DDBJ databases">
        <title>A genome reference for cultivated species of the human gut microbiota.</title>
        <authorList>
            <person name="Zou Y."/>
            <person name="Xue W."/>
            <person name="Luo G."/>
        </authorList>
    </citation>
    <scope>NUCLEOTIDE SEQUENCE [LARGE SCALE GENOMIC DNA]</scope>
    <source>
        <strain evidence="2 3">AF22-21</strain>
    </source>
</reference>
<dbReference type="AlphaFoldDB" id="A0A3R6ASR5"/>
<dbReference type="EMBL" id="QRVK01000005">
    <property type="protein sequence ID" value="RGS43670.1"/>
    <property type="molecule type" value="Genomic_DNA"/>
</dbReference>
<name>A0A3R6ASR5_9FIRM</name>
<evidence type="ECO:0000313" key="3">
    <source>
        <dbReference type="Proteomes" id="UP000283295"/>
    </source>
</evidence>
<keyword evidence="1" id="KW-1133">Transmembrane helix</keyword>
<comment type="caution">
    <text evidence="2">The sequence shown here is derived from an EMBL/GenBank/DDBJ whole genome shotgun (WGS) entry which is preliminary data.</text>
</comment>
<accession>A0A3R6ASR5</accession>
<gene>
    <name evidence="2" type="ORF">DWX94_03630</name>
</gene>
<keyword evidence="1" id="KW-0472">Membrane</keyword>
<keyword evidence="1" id="KW-0812">Transmembrane</keyword>
<proteinExistence type="predicted"/>
<evidence type="ECO:0000256" key="1">
    <source>
        <dbReference type="SAM" id="Phobius"/>
    </source>
</evidence>
<feature type="transmembrane region" description="Helical" evidence="1">
    <location>
        <begin position="341"/>
        <end position="363"/>
    </location>
</feature>
<dbReference type="Proteomes" id="UP000283295">
    <property type="component" value="Unassembled WGS sequence"/>
</dbReference>
<dbReference type="OrthoDB" id="3182597at2"/>
<evidence type="ECO:0000313" key="2">
    <source>
        <dbReference type="EMBL" id="RGS43670.1"/>
    </source>
</evidence>
<evidence type="ECO:0008006" key="4">
    <source>
        <dbReference type="Google" id="ProtNLM"/>
    </source>
</evidence>
<sequence length="366" mass="41582">MKKRSRALNVHEYHQVYFKGQLMTGNKKIYQKKDRGNNKLLYRCVNCGGNVVYEPSKKKMICMSCGGSECQEVVPSKEPMVCVNCGSQIPYTEFQSAGRCPACGTYQLRDDKVSYPYGADAVLPFKISKHEAEEKLKEEFGKKLFLPGSFLSQKTLEHLKGVYVPFWMYDYDSNVDYQAVGTKVRTWTSGDKRYTETSYFDVARKIHVNYQGIPVDASIAMEDGIMDLMEPYDYAELIKHDNKFLSGFEAETYNMPPDQLASRAQEKADKANRGWIREYTSGYDTLTSERFTSNNRQTGTKFALMPVWVYEYRFQNQNYKFYVNGQTGKCIGTPPRSIGKAVGLTALVMASVFIGLDGLSLLLGVL</sequence>
<organism evidence="2 3">
    <name type="scientific">Coprococcus eutactus</name>
    <dbReference type="NCBI Taxonomy" id="33043"/>
    <lineage>
        <taxon>Bacteria</taxon>
        <taxon>Bacillati</taxon>
        <taxon>Bacillota</taxon>
        <taxon>Clostridia</taxon>
        <taxon>Lachnospirales</taxon>
        <taxon>Lachnospiraceae</taxon>
        <taxon>Coprococcus</taxon>
    </lineage>
</organism>